<feature type="region of interest" description="Disordered" evidence="1">
    <location>
        <begin position="1"/>
        <end position="35"/>
    </location>
</feature>
<feature type="compositionally biased region" description="Polar residues" evidence="1">
    <location>
        <begin position="1"/>
        <end position="13"/>
    </location>
</feature>
<reference evidence="2" key="1">
    <citation type="submission" date="2020-01" db="EMBL/GenBank/DDBJ databases">
        <authorList>
            <person name="Meier V. D."/>
            <person name="Meier V D."/>
        </authorList>
    </citation>
    <scope>NUCLEOTIDE SEQUENCE</scope>
    <source>
        <strain evidence="2">HLG_WM_MAG_09</strain>
    </source>
</reference>
<name>A0A6S6U9G8_9GAMM</name>
<sequence length="105" mass="11783">MQIKSKSGRTFNLPSDDDDKKIREGIANDPDTQEVSTKEIKADNVLYHAGWLFVLGTIRSHLTSLSVASYPVSNPVGYYPFAHTMHHKEPAAHHDLHKHQSHAPD</sequence>
<organism evidence="2">
    <name type="scientific">uncultured Thiotrichaceae bacterium</name>
    <dbReference type="NCBI Taxonomy" id="298394"/>
    <lineage>
        <taxon>Bacteria</taxon>
        <taxon>Pseudomonadati</taxon>
        <taxon>Pseudomonadota</taxon>
        <taxon>Gammaproteobacteria</taxon>
        <taxon>Thiotrichales</taxon>
        <taxon>Thiotrichaceae</taxon>
        <taxon>environmental samples</taxon>
    </lineage>
</organism>
<proteinExistence type="predicted"/>
<protein>
    <submittedName>
        <fullName evidence="2">Uncharacterized protein</fullName>
    </submittedName>
</protein>
<gene>
    <name evidence="2" type="ORF">HELGO_WM57604</name>
</gene>
<dbReference type="EMBL" id="CACVAT010000550">
    <property type="protein sequence ID" value="CAA6829836.1"/>
    <property type="molecule type" value="Genomic_DNA"/>
</dbReference>
<evidence type="ECO:0000313" key="2">
    <source>
        <dbReference type="EMBL" id="CAA6829836.1"/>
    </source>
</evidence>
<dbReference type="AlphaFoldDB" id="A0A6S6U9G8"/>
<accession>A0A6S6U9G8</accession>
<evidence type="ECO:0000256" key="1">
    <source>
        <dbReference type="SAM" id="MobiDB-lite"/>
    </source>
</evidence>